<organism evidence="1 2">
    <name type="scientific">Cryptotermes secundus</name>
    <dbReference type="NCBI Taxonomy" id="105785"/>
    <lineage>
        <taxon>Eukaryota</taxon>
        <taxon>Metazoa</taxon>
        <taxon>Ecdysozoa</taxon>
        <taxon>Arthropoda</taxon>
        <taxon>Hexapoda</taxon>
        <taxon>Insecta</taxon>
        <taxon>Pterygota</taxon>
        <taxon>Neoptera</taxon>
        <taxon>Polyneoptera</taxon>
        <taxon>Dictyoptera</taxon>
        <taxon>Blattodea</taxon>
        <taxon>Blattoidea</taxon>
        <taxon>Termitoidae</taxon>
        <taxon>Kalotermitidae</taxon>
        <taxon>Cryptotermitinae</taxon>
        <taxon>Cryptotermes</taxon>
    </lineage>
</organism>
<dbReference type="STRING" id="105785.A0A2J7QE25"/>
<name>A0A2J7QE25_9NEOP</name>
<sequence>MNVHASTEDKIDDIKGIFYEELEHVFDKFSKYPMKILLGDFNAKVGREDIFKPTTGNESLHEISGDNGVKSSKLCHIKNITVKSRMFPHRNIHKFTWTSPDGKIHNQIDHILIDRRRHSSILDVRSFRAADCDTDHCLVVAKVRERLAASKQTTHRVHMERFSLKKLNEAEGKEQYRVESQIGLRLWKTWTLRWMLIKLGNLLETI</sequence>
<dbReference type="EMBL" id="NEVH01015354">
    <property type="protein sequence ID" value="PNF26840.1"/>
    <property type="molecule type" value="Genomic_DNA"/>
</dbReference>
<evidence type="ECO:0000313" key="2">
    <source>
        <dbReference type="Proteomes" id="UP000235965"/>
    </source>
</evidence>
<dbReference type="SUPFAM" id="SSF56219">
    <property type="entry name" value="DNase I-like"/>
    <property type="match status" value="1"/>
</dbReference>
<dbReference type="InParanoid" id="A0A2J7QE25"/>
<keyword evidence="2" id="KW-1185">Reference proteome</keyword>
<protein>
    <recommendedName>
        <fullName evidence="3">Endonuclease/exonuclease/phosphatase domain-containing protein</fullName>
    </recommendedName>
</protein>
<reference evidence="1 2" key="1">
    <citation type="submission" date="2017-12" db="EMBL/GenBank/DDBJ databases">
        <title>Hemimetabolous genomes reveal molecular basis of termite eusociality.</title>
        <authorList>
            <person name="Harrison M.C."/>
            <person name="Jongepier E."/>
            <person name="Robertson H.M."/>
            <person name="Arning N."/>
            <person name="Bitard-Feildel T."/>
            <person name="Chao H."/>
            <person name="Childers C.P."/>
            <person name="Dinh H."/>
            <person name="Doddapaneni H."/>
            <person name="Dugan S."/>
            <person name="Gowin J."/>
            <person name="Greiner C."/>
            <person name="Han Y."/>
            <person name="Hu H."/>
            <person name="Hughes D.S.T."/>
            <person name="Huylmans A.-K."/>
            <person name="Kemena C."/>
            <person name="Kremer L.P.M."/>
            <person name="Lee S.L."/>
            <person name="Lopez-Ezquerra A."/>
            <person name="Mallet L."/>
            <person name="Monroy-Kuhn J.M."/>
            <person name="Moser A."/>
            <person name="Murali S.C."/>
            <person name="Muzny D.M."/>
            <person name="Otani S."/>
            <person name="Piulachs M.-D."/>
            <person name="Poelchau M."/>
            <person name="Qu J."/>
            <person name="Schaub F."/>
            <person name="Wada-Katsumata A."/>
            <person name="Worley K.C."/>
            <person name="Xie Q."/>
            <person name="Ylla G."/>
            <person name="Poulsen M."/>
            <person name="Gibbs R.A."/>
            <person name="Schal C."/>
            <person name="Richards S."/>
            <person name="Belles X."/>
            <person name="Korb J."/>
            <person name="Bornberg-Bauer E."/>
        </authorList>
    </citation>
    <scope>NUCLEOTIDE SEQUENCE [LARGE SCALE GENOMIC DNA]</scope>
    <source>
        <tissue evidence="1">Whole body</tissue>
    </source>
</reference>
<dbReference type="Gene3D" id="3.60.10.10">
    <property type="entry name" value="Endonuclease/exonuclease/phosphatase"/>
    <property type="match status" value="1"/>
</dbReference>
<accession>A0A2J7QE25</accession>
<dbReference type="InterPro" id="IPR036691">
    <property type="entry name" value="Endo/exonu/phosph_ase_sf"/>
</dbReference>
<proteinExistence type="predicted"/>
<evidence type="ECO:0000313" key="1">
    <source>
        <dbReference type="EMBL" id="PNF26840.1"/>
    </source>
</evidence>
<comment type="caution">
    <text evidence="1">The sequence shown here is derived from an EMBL/GenBank/DDBJ whole genome shotgun (WGS) entry which is preliminary data.</text>
</comment>
<dbReference type="Proteomes" id="UP000235965">
    <property type="component" value="Unassembled WGS sequence"/>
</dbReference>
<gene>
    <name evidence="1" type="ORF">B7P43_G17388</name>
</gene>
<evidence type="ECO:0008006" key="3">
    <source>
        <dbReference type="Google" id="ProtNLM"/>
    </source>
</evidence>
<dbReference type="AlphaFoldDB" id="A0A2J7QE25"/>